<evidence type="ECO:0008006" key="4">
    <source>
        <dbReference type="Google" id="ProtNLM"/>
    </source>
</evidence>
<dbReference type="Gene3D" id="3.80.10.10">
    <property type="entry name" value="Ribonuclease Inhibitor"/>
    <property type="match status" value="1"/>
</dbReference>
<dbReference type="EMBL" id="BEXD01004086">
    <property type="protein sequence ID" value="GBC06584.1"/>
    <property type="molecule type" value="Genomic_DNA"/>
</dbReference>
<evidence type="ECO:0000313" key="3">
    <source>
        <dbReference type="Proteomes" id="UP000247702"/>
    </source>
</evidence>
<accession>A0A2Z6RV11</accession>
<dbReference type="Proteomes" id="UP000615446">
    <property type="component" value="Unassembled WGS sequence"/>
</dbReference>
<organism evidence="1 3">
    <name type="scientific">Rhizophagus clarus</name>
    <dbReference type="NCBI Taxonomy" id="94130"/>
    <lineage>
        <taxon>Eukaryota</taxon>
        <taxon>Fungi</taxon>
        <taxon>Fungi incertae sedis</taxon>
        <taxon>Mucoromycota</taxon>
        <taxon>Glomeromycotina</taxon>
        <taxon>Glomeromycetes</taxon>
        <taxon>Glomerales</taxon>
        <taxon>Glomeraceae</taxon>
        <taxon>Rhizophagus</taxon>
    </lineage>
</organism>
<reference evidence="2" key="2">
    <citation type="submission" date="2019-10" db="EMBL/GenBank/DDBJ databases">
        <title>Conservation and host-specific expression of non-tandemly repeated heterogenous ribosome RNA gene in arbuscular mycorrhizal fungi.</title>
        <authorList>
            <person name="Maeda T."/>
            <person name="Kobayashi Y."/>
            <person name="Nakagawa T."/>
            <person name="Ezawa T."/>
            <person name="Yamaguchi K."/>
            <person name="Bino T."/>
            <person name="Nishimoto Y."/>
            <person name="Shigenobu S."/>
            <person name="Kawaguchi M."/>
        </authorList>
    </citation>
    <scope>NUCLEOTIDE SEQUENCE</scope>
    <source>
        <strain evidence="2">HR1</strain>
    </source>
</reference>
<dbReference type="SUPFAM" id="SSF52047">
    <property type="entry name" value="RNI-like"/>
    <property type="match status" value="1"/>
</dbReference>
<dbReference type="Proteomes" id="UP000247702">
    <property type="component" value="Unassembled WGS sequence"/>
</dbReference>
<evidence type="ECO:0000313" key="1">
    <source>
        <dbReference type="EMBL" id="GBC06584.1"/>
    </source>
</evidence>
<comment type="caution">
    <text evidence="1">The sequence shown here is derived from an EMBL/GenBank/DDBJ whole genome shotgun (WGS) entry which is preliminary data.</text>
</comment>
<name>A0A2Z6RV11_9GLOM</name>
<dbReference type="EMBL" id="BLAL01000053">
    <property type="protein sequence ID" value="GES81025.1"/>
    <property type="molecule type" value="Genomic_DNA"/>
</dbReference>
<dbReference type="OrthoDB" id="2318253at2759"/>
<sequence length="480" mass="55595">MEKLNIDCLVLIFDELLDDSNSLYSCLLVNREWCNLVVPILWAEYPHYYLRMKIAKEKLSNVILSCLPTSSKQLLFDNNIKLPLTNLSIPLTFNYVSFFKDLKVKTIYNIINLVFKKEILIGVNYSKRRNLLEQEIYKLYISQCKSIKSLEWKTSQSLPSFPGALTCFSQLYSLDIGIDYINPDNLYDMAQICKDLNELFVYNISQDILGLIYLIDVQKNLKNVSFDFKTKKKMCKELSITLARKGGTINNLTLYNSIGVISHSFLTSLINLKDLTIDHDNDCASYEEVKEFQKHLANSKFSDLQSLEIAADLLCFKELAMLVEKTKGNLSSIFIYTFSKSSENTGMFLKTISNHCPKIEYLSTYIGPKDLIYVKSLLMNCRNLINLCLRSLNENDDIGDELLDILTNFSPKVLTDITIYGGWKYSIDVLEKFFESYRGRKLRFFIYYNYIEYNIHIVDVVKKYYSEGIIIGSNLLHYSV</sequence>
<evidence type="ECO:0000313" key="2">
    <source>
        <dbReference type="EMBL" id="GES81025.1"/>
    </source>
</evidence>
<keyword evidence="3" id="KW-1185">Reference proteome</keyword>
<dbReference type="AlphaFoldDB" id="A0A2Z6RV11"/>
<dbReference type="InterPro" id="IPR032675">
    <property type="entry name" value="LRR_dom_sf"/>
</dbReference>
<protein>
    <recommendedName>
        <fullName evidence="4">F-box domain-containing protein</fullName>
    </recommendedName>
</protein>
<proteinExistence type="predicted"/>
<reference evidence="1 3" key="1">
    <citation type="submission" date="2017-11" db="EMBL/GenBank/DDBJ databases">
        <title>The genome of Rhizophagus clarus HR1 reveals common genetic basis of auxotrophy among arbuscular mycorrhizal fungi.</title>
        <authorList>
            <person name="Kobayashi Y."/>
        </authorList>
    </citation>
    <scope>NUCLEOTIDE SEQUENCE [LARGE SCALE GENOMIC DNA]</scope>
    <source>
        <strain evidence="1 3">HR1</strain>
    </source>
</reference>
<gene>
    <name evidence="2" type="ORF">RCL2_000828600</name>
    <name evidence="1" type="ORF">RclHR1_06940001</name>
</gene>